<gene>
    <name evidence="2" type="ORF">KV112_21615</name>
</gene>
<organism evidence="2 3">
    <name type="scientific">[Mycobacterium] zoologicum</name>
    <dbReference type="NCBI Taxonomy" id="2872311"/>
    <lineage>
        <taxon>Bacteria</taxon>
        <taxon>Bacillati</taxon>
        <taxon>Actinomycetota</taxon>
        <taxon>Actinomycetes</taxon>
        <taxon>Mycobacteriales</taxon>
        <taxon>Mycobacteriaceae</taxon>
        <taxon>Mycolicibacter</taxon>
    </lineage>
</organism>
<name>A0ABU5YQE0_9MYCO</name>
<reference evidence="2 3" key="1">
    <citation type="submission" date="2023-12" db="EMBL/GenBank/DDBJ databases">
        <title>Description of new species of Mycobacterium terrae complex isolated from sewage at the Sao Paulo Zoological Park Foundation in Brazil.</title>
        <authorList>
            <person name="Romagnoli C.L."/>
            <person name="Conceicao E.C."/>
            <person name="Machado E."/>
            <person name="Barreto L.B.P.F."/>
            <person name="Sharma A."/>
            <person name="Silva N.M."/>
            <person name="Marques L.E."/>
            <person name="Juliana M.A."/>
            <person name="Lourenco M.C.S."/>
            <person name="Digiampietri L.A."/>
            <person name="Suffys P.N."/>
            <person name="Viana-Niero C."/>
        </authorList>
    </citation>
    <scope>NUCLEOTIDE SEQUENCE [LARGE SCALE GENOMIC DNA]</scope>
    <source>
        <strain evidence="2 3">MYC123</strain>
    </source>
</reference>
<evidence type="ECO:0000313" key="2">
    <source>
        <dbReference type="EMBL" id="MEB3052294.1"/>
    </source>
</evidence>
<dbReference type="EMBL" id="JAYJJT010000041">
    <property type="protein sequence ID" value="MEB3052294.1"/>
    <property type="molecule type" value="Genomic_DNA"/>
</dbReference>
<accession>A0ABU5YQE0</accession>
<protein>
    <submittedName>
        <fullName evidence="2">MCE family protein</fullName>
    </submittedName>
</protein>
<sequence>MRHQRAREAVRLGRVLRGLRMNKKTFIARAVILTAALAAAVLLIVPQVGAKSMTVTAHFEDAIGLYEGNTVAVLGMPVGHVARITSEGDSVRVSLVLDQDVDIPADVHAVTVSTSILTDRHVELTPAYRGGPKLRDGDIISLGRTRTPVEFDRTLAMIDRLTVALRGDGQGAGPLSSLVSLGARIATTNGDDMKNSLDQLSSALRLGADHGAHTRDSVEKIVASLDVLTQSTADNERALRDFGSNIRALSAILAEENLGAGTTGAKINQILARAASVLETNREGLQRTATDARVITQALVDYRRELAEFFDVAPLAIDNVWNAIDVTNGSVRLHALADKILFDGQLGKEVCNLLGLKQLGCGTGTLRDYGPDFGVMGMLELMAGTTG</sequence>
<dbReference type="PANTHER" id="PTHR33371:SF4">
    <property type="entry name" value="INTERMEMBRANE PHOSPHOLIPID TRANSPORT SYSTEM BINDING PROTEIN MLAD"/>
    <property type="match status" value="1"/>
</dbReference>
<dbReference type="InterPro" id="IPR052336">
    <property type="entry name" value="MlaD_Phospholipid_Transporter"/>
</dbReference>
<keyword evidence="3" id="KW-1185">Reference proteome</keyword>
<proteinExistence type="predicted"/>
<evidence type="ECO:0000313" key="3">
    <source>
        <dbReference type="Proteomes" id="UP001299046"/>
    </source>
</evidence>
<dbReference type="InterPro" id="IPR005693">
    <property type="entry name" value="Mce"/>
</dbReference>
<feature type="domain" description="Mce/MlaD" evidence="1">
    <location>
        <begin position="54"/>
        <end position="126"/>
    </location>
</feature>
<dbReference type="PANTHER" id="PTHR33371">
    <property type="entry name" value="INTERMEMBRANE PHOSPHOLIPID TRANSPORT SYSTEM BINDING PROTEIN MLAD-RELATED"/>
    <property type="match status" value="1"/>
</dbReference>
<evidence type="ECO:0000259" key="1">
    <source>
        <dbReference type="Pfam" id="PF02470"/>
    </source>
</evidence>
<dbReference type="Proteomes" id="UP001299046">
    <property type="component" value="Unassembled WGS sequence"/>
</dbReference>
<dbReference type="InterPro" id="IPR003399">
    <property type="entry name" value="Mce/MlaD"/>
</dbReference>
<dbReference type="NCBIfam" id="TIGR00996">
    <property type="entry name" value="Mtu_fam_mce"/>
    <property type="match status" value="1"/>
</dbReference>
<dbReference type="Pfam" id="PF02470">
    <property type="entry name" value="MlaD"/>
    <property type="match status" value="1"/>
</dbReference>
<comment type="caution">
    <text evidence="2">The sequence shown here is derived from an EMBL/GenBank/DDBJ whole genome shotgun (WGS) entry which is preliminary data.</text>
</comment>